<feature type="compositionally biased region" description="Low complexity" evidence="1">
    <location>
        <begin position="43"/>
        <end position="56"/>
    </location>
</feature>
<sequence length="424" mass="45706">MRRHPPPDPGPGPVMANPLASDYERFLPHRPPVRRSGTRGTNAGPSSGASHSSSRPAAPPSQGTRAGGGIITSNQANIAARRAERESRAQFRASSGFRRHRVPRRATAGENMHFVGMFRADSFDPFDPISFNQLIRYGPDFMLGAHRKPEEPHYLPSYTHPETADPGFSFDFDPSSRSQEQPKPKAPLTSLENPIVLDDDGEIVEEPKPLLDDSPPQMSFVCSNCSDPLVLGEGASASALEMAAAGASAELVEAERKGRRLWGLRCGHLIDGKCLEALAYPPGALDAAKKDVKGKGKTRASDTPNDESDTEDDDSSESFFTNPIRSRLRSATNAAAASAANGSPLSSPDSLRSSIARRYLPNPVAQLFGAKPKPRSKPKKLKVEETYIWSCPVVKCSKAHTSVKMGGEWGPEKDKGEGAIAMFI</sequence>
<feature type="region of interest" description="Disordered" evidence="1">
    <location>
        <begin position="288"/>
        <end position="321"/>
    </location>
</feature>
<dbReference type="AlphaFoldDB" id="A0A9P5UB04"/>
<name>A0A9P5UB04_9AGAR</name>
<evidence type="ECO:0000313" key="3">
    <source>
        <dbReference type="Proteomes" id="UP000772434"/>
    </source>
</evidence>
<feature type="region of interest" description="Disordered" evidence="1">
    <location>
        <begin position="165"/>
        <end position="191"/>
    </location>
</feature>
<organism evidence="2 3">
    <name type="scientific">Rhodocollybia butyracea</name>
    <dbReference type="NCBI Taxonomy" id="206335"/>
    <lineage>
        <taxon>Eukaryota</taxon>
        <taxon>Fungi</taxon>
        <taxon>Dikarya</taxon>
        <taxon>Basidiomycota</taxon>
        <taxon>Agaricomycotina</taxon>
        <taxon>Agaricomycetes</taxon>
        <taxon>Agaricomycetidae</taxon>
        <taxon>Agaricales</taxon>
        <taxon>Marasmiineae</taxon>
        <taxon>Omphalotaceae</taxon>
        <taxon>Rhodocollybia</taxon>
    </lineage>
</organism>
<protein>
    <submittedName>
        <fullName evidence="2">Uncharacterized protein</fullName>
    </submittedName>
</protein>
<dbReference type="OrthoDB" id="2507647at2759"/>
<keyword evidence="3" id="KW-1185">Reference proteome</keyword>
<comment type="caution">
    <text evidence="2">The sequence shown here is derived from an EMBL/GenBank/DDBJ whole genome shotgun (WGS) entry which is preliminary data.</text>
</comment>
<gene>
    <name evidence="2" type="ORF">BDP27DRAFT_1320189</name>
</gene>
<dbReference type="Proteomes" id="UP000772434">
    <property type="component" value="Unassembled WGS sequence"/>
</dbReference>
<feature type="compositionally biased region" description="Acidic residues" evidence="1">
    <location>
        <begin position="304"/>
        <end position="316"/>
    </location>
</feature>
<proteinExistence type="predicted"/>
<evidence type="ECO:0000256" key="1">
    <source>
        <dbReference type="SAM" id="MobiDB-lite"/>
    </source>
</evidence>
<dbReference type="EMBL" id="JADNRY010000023">
    <property type="protein sequence ID" value="KAF9072574.1"/>
    <property type="molecule type" value="Genomic_DNA"/>
</dbReference>
<evidence type="ECO:0000313" key="2">
    <source>
        <dbReference type="EMBL" id="KAF9072574.1"/>
    </source>
</evidence>
<reference evidence="2" key="1">
    <citation type="submission" date="2020-11" db="EMBL/GenBank/DDBJ databases">
        <authorList>
            <consortium name="DOE Joint Genome Institute"/>
            <person name="Ahrendt S."/>
            <person name="Riley R."/>
            <person name="Andreopoulos W."/>
            <person name="Labutti K."/>
            <person name="Pangilinan J."/>
            <person name="Ruiz-Duenas F.J."/>
            <person name="Barrasa J.M."/>
            <person name="Sanchez-Garcia M."/>
            <person name="Camarero S."/>
            <person name="Miyauchi S."/>
            <person name="Serrano A."/>
            <person name="Linde D."/>
            <person name="Babiker R."/>
            <person name="Drula E."/>
            <person name="Ayuso-Fernandez I."/>
            <person name="Pacheco R."/>
            <person name="Padilla G."/>
            <person name="Ferreira P."/>
            <person name="Barriuso J."/>
            <person name="Kellner H."/>
            <person name="Castanera R."/>
            <person name="Alfaro M."/>
            <person name="Ramirez L."/>
            <person name="Pisabarro A.G."/>
            <person name="Kuo A."/>
            <person name="Tritt A."/>
            <person name="Lipzen A."/>
            <person name="He G."/>
            <person name="Yan M."/>
            <person name="Ng V."/>
            <person name="Cullen D."/>
            <person name="Martin F."/>
            <person name="Rosso M.-N."/>
            <person name="Henrissat B."/>
            <person name="Hibbett D."/>
            <person name="Martinez A.T."/>
            <person name="Grigoriev I.V."/>
        </authorList>
    </citation>
    <scope>NUCLEOTIDE SEQUENCE</scope>
    <source>
        <strain evidence="2">AH 40177</strain>
    </source>
</reference>
<accession>A0A9P5UB04</accession>
<feature type="region of interest" description="Disordered" evidence="1">
    <location>
        <begin position="1"/>
        <end position="104"/>
    </location>
</feature>